<evidence type="ECO:0000313" key="1">
    <source>
        <dbReference type="EMBL" id="PYF76944.1"/>
    </source>
</evidence>
<protein>
    <submittedName>
        <fullName evidence="1">Uncharacterized protein</fullName>
    </submittedName>
</protein>
<comment type="caution">
    <text evidence="1">The sequence shown here is derived from an EMBL/GenBank/DDBJ whole genome shotgun (WGS) entry which is preliminary data.</text>
</comment>
<evidence type="ECO:0000313" key="2">
    <source>
        <dbReference type="Proteomes" id="UP000248198"/>
    </source>
</evidence>
<dbReference type="OrthoDB" id="772352at2"/>
<dbReference type="AlphaFoldDB" id="A0A318UKN6"/>
<organism evidence="1 2">
    <name type="scientific">Pedobacter nutrimenti</name>
    <dbReference type="NCBI Taxonomy" id="1241337"/>
    <lineage>
        <taxon>Bacteria</taxon>
        <taxon>Pseudomonadati</taxon>
        <taxon>Bacteroidota</taxon>
        <taxon>Sphingobacteriia</taxon>
        <taxon>Sphingobacteriales</taxon>
        <taxon>Sphingobacteriaceae</taxon>
        <taxon>Pedobacter</taxon>
    </lineage>
</organism>
<dbReference type="RefSeq" id="WP_110827035.1">
    <property type="nucleotide sequence ID" value="NZ_QKLU01000001.1"/>
</dbReference>
<keyword evidence="2" id="KW-1185">Reference proteome</keyword>
<gene>
    <name evidence="1" type="ORF">B0O44_101419</name>
</gene>
<dbReference type="EMBL" id="QKLU01000001">
    <property type="protein sequence ID" value="PYF76944.1"/>
    <property type="molecule type" value="Genomic_DNA"/>
</dbReference>
<sequence length="104" mass="11411">MLQKLKHKLAIFTGKLLLNFEDNTGMTSGKRIVSLIAGAYIIQKGIRTLHSSPLIGTQEVFLGGFLLYNGATGINLLSRKAKEPSEIRRNQIQGNDPDCIPAFV</sequence>
<reference evidence="1 2" key="1">
    <citation type="submission" date="2018-06" db="EMBL/GenBank/DDBJ databases">
        <title>Genomic Encyclopedia of Archaeal and Bacterial Type Strains, Phase II (KMG-II): from individual species to whole genera.</title>
        <authorList>
            <person name="Goeker M."/>
        </authorList>
    </citation>
    <scope>NUCLEOTIDE SEQUENCE [LARGE SCALE GENOMIC DNA]</scope>
    <source>
        <strain evidence="1 2">DSM 27372</strain>
    </source>
</reference>
<dbReference type="Proteomes" id="UP000248198">
    <property type="component" value="Unassembled WGS sequence"/>
</dbReference>
<proteinExistence type="predicted"/>
<name>A0A318UKN6_9SPHI</name>
<accession>A0A318UKN6</accession>